<name>A0A4R7FRD5_9MICO</name>
<accession>A0A4R7FRD5</accession>
<sequence length="324" mass="36152">MVRKPRSGGGRPGQGKTPETPRCTPRTRRGMQRGVYPASVPLCPSGRGPRSARRRLARLRGVSGFIVAISQIDRKLLWARSHNRCALCRRLLTSRADTEDRPGLVLGQEAHIVARNPAGPRGSERSGVRIDAYDNLVLLCPEDHKRVDEQPTTFGVERLRALKSEHERWAEDSHAEGQTPPVRVIVGVNEDSIPFDPITTGRQLWELVAGSHEWSLSTLGEEHSDSEIDIADRFLQTAQDWGEVASEVESEGLQAVREAQRNLTDELKELWAAGIYAWGRRLRRTITGGIGQPMTWWSTQLVARMPEDLEEARGEEIRDADPAG</sequence>
<evidence type="ECO:0000313" key="3">
    <source>
        <dbReference type="Proteomes" id="UP000295344"/>
    </source>
</evidence>
<feature type="region of interest" description="Disordered" evidence="1">
    <location>
        <begin position="1"/>
        <end position="50"/>
    </location>
</feature>
<keyword evidence="3" id="KW-1185">Reference proteome</keyword>
<gene>
    <name evidence="2" type="ORF">CLV52_0929</name>
</gene>
<evidence type="ECO:0008006" key="4">
    <source>
        <dbReference type="Google" id="ProtNLM"/>
    </source>
</evidence>
<evidence type="ECO:0000256" key="1">
    <source>
        <dbReference type="SAM" id="MobiDB-lite"/>
    </source>
</evidence>
<dbReference type="AlphaFoldDB" id="A0A4R7FRD5"/>
<reference evidence="2 3" key="1">
    <citation type="submission" date="2019-03" db="EMBL/GenBank/DDBJ databases">
        <title>Genomic Encyclopedia of Archaeal and Bacterial Type Strains, Phase II (KMG-II): from individual species to whole genera.</title>
        <authorList>
            <person name="Goeker M."/>
        </authorList>
    </citation>
    <scope>NUCLEOTIDE SEQUENCE [LARGE SCALE GENOMIC DNA]</scope>
    <source>
        <strain evidence="2 3">DSM 24782</strain>
    </source>
</reference>
<proteinExistence type="predicted"/>
<dbReference type="Proteomes" id="UP000295344">
    <property type="component" value="Unassembled WGS sequence"/>
</dbReference>
<dbReference type="InterPro" id="IPR003615">
    <property type="entry name" value="HNH_nuc"/>
</dbReference>
<dbReference type="EMBL" id="SOAM01000001">
    <property type="protein sequence ID" value="TDS80370.1"/>
    <property type="molecule type" value="Genomic_DNA"/>
</dbReference>
<protein>
    <recommendedName>
        <fullName evidence="4">HNH endonuclease</fullName>
    </recommendedName>
</protein>
<dbReference type="CDD" id="cd00085">
    <property type="entry name" value="HNHc"/>
    <property type="match status" value="1"/>
</dbReference>
<comment type="caution">
    <text evidence="2">The sequence shown here is derived from an EMBL/GenBank/DDBJ whole genome shotgun (WGS) entry which is preliminary data.</text>
</comment>
<organism evidence="2 3">
    <name type="scientific">Amnibacterium kyonggiense</name>
    <dbReference type="NCBI Taxonomy" id="595671"/>
    <lineage>
        <taxon>Bacteria</taxon>
        <taxon>Bacillati</taxon>
        <taxon>Actinomycetota</taxon>
        <taxon>Actinomycetes</taxon>
        <taxon>Micrococcales</taxon>
        <taxon>Microbacteriaceae</taxon>
        <taxon>Amnibacterium</taxon>
    </lineage>
</organism>
<evidence type="ECO:0000313" key="2">
    <source>
        <dbReference type="EMBL" id="TDS80370.1"/>
    </source>
</evidence>